<gene>
    <name evidence="13" type="primary">tvp38</name>
    <name evidence="13" type="ORF">LOC62_06G008455</name>
</gene>
<evidence type="ECO:0000313" key="14">
    <source>
        <dbReference type="Proteomes" id="UP000827549"/>
    </source>
</evidence>
<evidence type="ECO:0000313" key="13">
    <source>
        <dbReference type="EMBL" id="WOO84948.1"/>
    </source>
</evidence>
<accession>A0AAF0YDW1</accession>
<evidence type="ECO:0000256" key="7">
    <source>
        <dbReference type="ARBA" id="ARBA00022989"/>
    </source>
</evidence>
<proteinExistence type="inferred from homology"/>
<keyword evidence="14" id="KW-1185">Reference proteome</keyword>
<protein>
    <recommendedName>
        <fullName evidence="4">Golgi apparatus membrane protein TVP38</fullName>
    </recommendedName>
    <alternativeName>
        <fullName evidence="5">Golgi apparatus membrane protein tvp38</fullName>
    </alternativeName>
</protein>
<keyword evidence="7 11" id="KW-1133">Transmembrane helix</keyword>
<sequence length="435" mass="46707">MSSSSATTTTTTTTMASSASATLAKPPARSRSPTPGDHGGSSTTPRPSFTLHRIDTTTAASSSSWSAPDRRFSSSHSRHGSRAGSLDFQEKPRLLPIDIGAAHHHSHTHSHTHTPSPLASFPPAWSHPAESQLPPRSRPPLRRMVLTALRERLCGSKGGALGRGLIIGWVVTTLGFLAATAFWKGELFSALDELSKNLYEMGYQGLLVFGVLIFITTIPPLPLYSTLIVLSGYTFGVWYGFVASYIASLVGAVVVFVVSRTLLRDTVTKCLASSPTATSLLQIIPQNPHLLLLIRVAPYPYNLLNVVLASAPTLSLQTYTACTALSLCKLVLHTWIGAGIHDLSAAYNASPDGSNGGNSTQKEPSEDDLHRDRVKAGATWGGIALCILLFVYLTHIAKREIAKAQDEQRVVREEEVAFLTPLGEARDCDEEDSAC</sequence>
<keyword evidence="6 11" id="KW-0812">Transmembrane</keyword>
<feature type="compositionally biased region" description="Polar residues" evidence="10">
    <location>
        <begin position="351"/>
        <end position="362"/>
    </location>
</feature>
<evidence type="ECO:0000256" key="1">
    <source>
        <dbReference type="ARBA" id="ARBA00002978"/>
    </source>
</evidence>
<feature type="domain" description="VTT" evidence="12">
    <location>
        <begin position="224"/>
        <end position="337"/>
    </location>
</feature>
<keyword evidence="8" id="KW-0333">Golgi apparatus</keyword>
<dbReference type="GO" id="GO:0016192">
    <property type="term" value="P:vesicle-mediated transport"/>
    <property type="evidence" value="ECO:0007669"/>
    <property type="project" value="TreeGrafter"/>
</dbReference>
<evidence type="ECO:0000256" key="11">
    <source>
        <dbReference type="SAM" id="Phobius"/>
    </source>
</evidence>
<feature type="transmembrane region" description="Helical" evidence="11">
    <location>
        <begin position="160"/>
        <end position="183"/>
    </location>
</feature>
<dbReference type="InterPro" id="IPR051076">
    <property type="entry name" value="Golgi_membrane_TVP38/TMEM64"/>
</dbReference>
<dbReference type="PANTHER" id="PTHR47549">
    <property type="entry name" value="GOLGI APPARATUS MEMBRANE PROTEIN TVP38-RELATED"/>
    <property type="match status" value="1"/>
</dbReference>
<dbReference type="EMBL" id="CP086719">
    <property type="protein sequence ID" value="WOO84948.1"/>
    <property type="molecule type" value="Genomic_DNA"/>
</dbReference>
<dbReference type="RefSeq" id="XP_062630974.1">
    <property type="nucleotide sequence ID" value="XM_062774990.1"/>
</dbReference>
<evidence type="ECO:0000256" key="5">
    <source>
        <dbReference type="ARBA" id="ARBA00020673"/>
    </source>
</evidence>
<dbReference type="AlphaFoldDB" id="A0AAF0YDW1"/>
<feature type="compositionally biased region" description="Low complexity" evidence="10">
    <location>
        <begin position="56"/>
        <end position="67"/>
    </location>
</feature>
<feature type="region of interest" description="Disordered" evidence="10">
    <location>
        <begin position="351"/>
        <end position="371"/>
    </location>
</feature>
<dbReference type="GeneID" id="87811621"/>
<comment type="function">
    <text evidence="1">Golgi membrane protein involved in vesicular trafficking and spindle migration.</text>
</comment>
<feature type="region of interest" description="Disordered" evidence="10">
    <location>
        <begin position="104"/>
        <end position="138"/>
    </location>
</feature>
<feature type="transmembrane region" description="Helical" evidence="11">
    <location>
        <begin position="236"/>
        <end position="258"/>
    </location>
</feature>
<evidence type="ECO:0000256" key="9">
    <source>
        <dbReference type="ARBA" id="ARBA00023136"/>
    </source>
</evidence>
<evidence type="ECO:0000256" key="2">
    <source>
        <dbReference type="ARBA" id="ARBA00004653"/>
    </source>
</evidence>
<feature type="region of interest" description="Disordered" evidence="10">
    <location>
        <begin position="1"/>
        <end position="90"/>
    </location>
</feature>
<dbReference type="Pfam" id="PF09335">
    <property type="entry name" value="VTT_dom"/>
    <property type="match status" value="1"/>
</dbReference>
<feature type="transmembrane region" description="Helical" evidence="11">
    <location>
        <begin position="203"/>
        <end position="224"/>
    </location>
</feature>
<dbReference type="Proteomes" id="UP000827549">
    <property type="component" value="Chromosome 6"/>
</dbReference>
<evidence type="ECO:0000256" key="8">
    <source>
        <dbReference type="ARBA" id="ARBA00023034"/>
    </source>
</evidence>
<evidence type="ECO:0000259" key="12">
    <source>
        <dbReference type="Pfam" id="PF09335"/>
    </source>
</evidence>
<reference evidence="13" key="1">
    <citation type="submission" date="2023-10" db="EMBL/GenBank/DDBJ databases">
        <authorList>
            <person name="Noh H."/>
        </authorList>
    </citation>
    <scope>NUCLEOTIDE SEQUENCE</scope>
    <source>
        <strain evidence="13">DUCC4014</strain>
    </source>
</reference>
<organism evidence="13 14">
    <name type="scientific">Vanrija pseudolonga</name>
    <dbReference type="NCBI Taxonomy" id="143232"/>
    <lineage>
        <taxon>Eukaryota</taxon>
        <taxon>Fungi</taxon>
        <taxon>Dikarya</taxon>
        <taxon>Basidiomycota</taxon>
        <taxon>Agaricomycotina</taxon>
        <taxon>Tremellomycetes</taxon>
        <taxon>Trichosporonales</taxon>
        <taxon>Trichosporonaceae</taxon>
        <taxon>Vanrija</taxon>
    </lineage>
</organism>
<dbReference type="GO" id="GO:0000139">
    <property type="term" value="C:Golgi membrane"/>
    <property type="evidence" value="ECO:0007669"/>
    <property type="project" value="UniProtKB-SubCell"/>
</dbReference>
<comment type="subcellular location">
    <subcellularLocation>
        <location evidence="2">Golgi apparatus membrane</location>
        <topology evidence="2">Multi-pass membrane protein</topology>
    </subcellularLocation>
</comment>
<dbReference type="GO" id="GO:0000022">
    <property type="term" value="P:mitotic spindle elongation"/>
    <property type="evidence" value="ECO:0007669"/>
    <property type="project" value="TreeGrafter"/>
</dbReference>
<name>A0AAF0YDW1_9TREE</name>
<keyword evidence="9 11" id="KW-0472">Membrane</keyword>
<dbReference type="PANTHER" id="PTHR47549:SF3">
    <property type="entry name" value="GOLGI APPARATUS MEMBRANE PROTEIN TVP38"/>
    <property type="match status" value="1"/>
</dbReference>
<evidence type="ECO:0000256" key="6">
    <source>
        <dbReference type="ARBA" id="ARBA00022692"/>
    </source>
</evidence>
<evidence type="ECO:0000256" key="4">
    <source>
        <dbReference type="ARBA" id="ARBA00013533"/>
    </source>
</evidence>
<evidence type="ECO:0000256" key="10">
    <source>
        <dbReference type="SAM" id="MobiDB-lite"/>
    </source>
</evidence>
<feature type="compositionally biased region" description="Low complexity" evidence="10">
    <location>
        <begin position="1"/>
        <end position="22"/>
    </location>
</feature>
<comment type="similarity">
    <text evidence="3">Belongs to the TVP38/TMEM64 family.</text>
</comment>
<evidence type="ECO:0000256" key="3">
    <source>
        <dbReference type="ARBA" id="ARBA00008640"/>
    </source>
</evidence>
<feature type="transmembrane region" description="Helical" evidence="11">
    <location>
        <begin position="374"/>
        <end position="393"/>
    </location>
</feature>
<dbReference type="InterPro" id="IPR032816">
    <property type="entry name" value="VTT_dom"/>
</dbReference>